<sequence>MNADGIRRRIFIFYPGINQRTWRVIAAGGSTECASEGQAVAFAFQCAHKAGGSRMVDVLKETISGAWIPLIVPIA</sequence>
<dbReference type="RefSeq" id="WP_139982686.1">
    <property type="nucleotide sequence ID" value="NZ_CP041046.1"/>
</dbReference>
<evidence type="ECO:0000313" key="2">
    <source>
        <dbReference type="Proteomes" id="UP000316093"/>
    </source>
</evidence>
<proteinExistence type="predicted"/>
<organism evidence="1 2">
    <name type="scientific">Luteibacter pinisoli</name>
    <dbReference type="NCBI Taxonomy" id="2589080"/>
    <lineage>
        <taxon>Bacteria</taxon>
        <taxon>Pseudomonadati</taxon>
        <taxon>Pseudomonadota</taxon>
        <taxon>Gammaproteobacteria</taxon>
        <taxon>Lysobacterales</taxon>
        <taxon>Rhodanobacteraceae</taxon>
        <taxon>Luteibacter</taxon>
    </lineage>
</organism>
<protein>
    <submittedName>
        <fullName evidence="1">Uncharacterized protein</fullName>
    </submittedName>
</protein>
<gene>
    <name evidence="1" type="ORF">FIV34_11095</name>
</gene>
<evidence type="ECO:0000313" key="1">
    <source>
        <dbReference type="EMBL" id="QDE39709.1"/>
    </source>
</evidence>
<accession>A0A4Y5Z579</accession>
<dbReference type="AlphaFoldDB" id="A0A4Y5Z579"/>
<dbReference type="KEGG" id="lpy:FIV34_11095"/>
<name>A0A4Y5Z579_9GAMM</name>
<keyword evidence="2" id="KW-1185">Reference proteome</keyword>
<dbReference type="Proteomes" id="UP000316093">
    <property type="component" value="Chromosome"/>
</dbReference>
<dbReference type="EMBL" id="CP041046">
    <property type="protein sequence ID" value="QDE39709.1"/>
    <property type="molecule type" value="Genomic_DNA"/>
</dbReference>
<dbReference type="OrthoDB" id="5957512at2"/>
<reference evidence="1 2" key="1">
    <citation type="submission" date="2019-06" db="EMBL/GenBank/DDBJ databases">
        <title>A complete genome sequence for Luteibacter pinisoli MAH-14.</title>
        <authorList>
            <person name="Baltrus D.A."/>
        </authorList>
    </citation>
    <scope>NUCLEOTIDE SEQUENCE [LARGE SCALE GENOMIC DNA]</scope>
    <source>
        <strain evidence="1 2">MAH-14</strain>
    </source>
</reference>